<dbReference type="InterPro" id="IPR029033">
    <property type="entry name" value="His_PPase_superfam"/>
</dbReference>
<dbReference type="GO" id="GO:0005737">
    <property type="term" value="C:cytoplasm"/>
    <property type="evidence" value="ECO:0007669"/>
    <property type="project" value="TreeGrafter"/>
</dbReference>
<dbReference type="Gene3D" id="3.40.50.1240">
    <property type="entry name" value="Phosphoglycerate mutase-like"/>
    <property type="match status" value="1"/>
</dbReference>
<dbReference type="eggNOG" id="COG0406">
    <property type="taxonomic scope" value="Bacteria"/>
</dbReference>
<dbReference type="InterPro" id="IPR017578">
    <property type="entry name" value="Ribazole_CobC"/>
</dbReference>
<dbReference type="OrthoDB" id="9782128at2"/>
<sequence length="173" mass="20173">MNVYLIRHTSVNVPKGTCYGQTDVPLNDSFEEEAQVVKNQLKGKEFDYIYSSPLTRCKRLAHFCIQNQEINYRPQLMEMDFGDWEMTQWDQLDFNAWDIDWVNTPVPNGESFCEMYQRVADFLEKLKKESHENVAIFTHGGVLACANVFYTNIPLKNAFDNPFSYGEVLTFEV</sequence>
<keyword evidence="3" id="KW-1185">Reference proteome</keyword>
<protein>
    <recommendedName>
        <fullName evidence="1">Alpha-ribazole phosphatase</fullName>
        <ecNumber evidence="1">3.1.3.73</ecNumber>
    </recommendedName>
</protein>
<dbReference type="InterPro" id="IPR050275">
    <property type="entry name" value="PGM_Phosphatase"/>
</dbReference>
<gene>
    <name evidence="2" type="ORF">Bcop_1204</name>
</gene>
<evidence type="ECO:0000313" key="2">
    <source>
        <dbReference type="EMBL" id="EGJ71408.1"/>
    </source>
</evidence>
<dbReference type="Proteomes" id="UP000018439">
    <property type="component" value="Chromosome"/>
</dbReference>
<dbReference type="STRING" id="679937.Bcop_1204"/>
<dbReference type="AlphaFoldDB" id="F3ZUU8"/>
<organism evidence="2 3">
    <name type="scientific">Bacteroides coprosuis DSM 18011</name>
    <dbReference type="NCBI Taxonomy" id="679937"/>
    <lineage>
        <taxon>Bacteria</taxon>
        <taxon>Pseudomonadati</taxon>
        <taxon>Bacteroidota</taxon>
        <taxon>Bacteroidia</taxon>
        <taxon>Bacteroidales</taxon>
        <taxon>Bacteroidaceae</taxon>
        <taxon>Bacteroides</taxon>
    </lineage>
</organism>
<dbReference type="HOGENOM" id="CLU_033323_8_3_10"/>
<evidence type="ECO:0000256" key="1">
    <source>
        <dbReference type="NCBIfam" id="TIGR03162"/>
    </source>
</evidence>
<dbReference type="CDD" id="cd07067">
    <property type="entry name" value="HP_PGM_like"/>
    <property type="match status" value="1"/>
</dbReference>
<dbReference type="PANTHER" id="PTHR48100">
    <property type="entry name" value="BROAD-SPECIFICITY PHOSPHATASE YOR283W-RELATED"/>
    <property type="match status" value="1"/>
</dbReference>
<reference evidence="2 3" key="1">
    <citation type="journal article" date="2011" name="Stand. Genomic Sci.">
        <title>Non-contiguous finished genome sequence of Bacteroides coprosuis type strain (PC139).</title>
        <authorList>
            <person name="Land M."/>
            <person name="Held B."/>
            <person name="Gronow S."/>
            <person name="Abt B."/>
            <person name="Lucas S."/>
            <person name="Del Rio T.G."/>
            <person name="Nolan M."/>
            <person name="Tice H."/>
            <person name="Cheng J.F."/>
            <person name="Pitluck S."/>
            <person name="Liolios K."/>
            <person name="Pagani I."/>
            <person name="Ivanova N."/>
            <person name="Mavromatis K."/>
            <person name="Mikhailova N."/>
            <person name="Pati A."/>
            <person name="Tapia R."/>
            <person name="Han C."/>
            <person name="Goodwin L."/>
            <person name="Chen A."/>
            <person name="Palaniappan K."/>
            <person name="Hauser L."/>
            <person name="Brambilla E.M."/>
            <person name="Rohde M."/>
            <person name="Goker M."/>
            <person name="Detter J.C."/>
            <person name="Woyke T."/>
            <person name="Bristow J."/>
            <person name="Eisen J.A."/>
            <person name="Markowitz V."/>
            <person name="Hugenholtz P."/>
            <person name="Kyrpides N.C."/>
            <person name="Klenk H.P."/>
            <person name="Lapidus A."/>
        </authorList>
    </citation>
    <scope>NUCLEOTIDE SEQUENCE</scope>
    <source>
        <strain evidence="2 3">DSM 18011</strain>
    </source>
</reference>
<dbReference type="SUPFAM" id="SSF53254">
    <property type="entry name" value="Phosphoglycerate mutase-like"/>
    <property type="match status" value="1"/>
</dbReference>
<name>F3ZUU8_9BACE</name>
<dbReference type="EMBL" id="CM001167">
    <property type="protein sequence ID" value="EGJ71408.1"/>
    <property type="molecule type" value="Genomic_DNA"/>
</dbReference>
<evidence type="ECO:0000313" key="3">
    <source>
        <dbReference type="Proteomes" id="UP000018439"/>
    </source>
</evidence>
<dbReference type="EC" id="3.1.3.73" evidence="1"/>
<proteinExistence type="predicted"/>
<dbReference type="PANTHER" id="PTHR48100:SF59">
    <property type="entry name" value="ADENOSYLCOBALAMIN_ALPHA-RIBAZOLE PHOSPHATASE"/>
    <property type="match status" value="1"/>
</dbReference>
<dbReference type="NCBIfam" id="TIGR03162">
    <property type="entry name" value="ribazole_cobC"/>
    <property type="match status" value="1"/>
</dbReference>
<dbReference type="InterPro" id="IPR013078">
    <property type="entry name" value="His_Pase_superF_clade-1"/>
</dbReference>
<dbReference type="GO" id="GO:0043755">
    <property type="term" value="F:alpha-ribazole phosphatase activity"/>
    <property type="evidence" value="ECO:0007669"/>
    <property type="project" value="UniProtKB-UniRule"/>
</dbReference>
<dbReference type="Pfam" id="PF00300">
    <property type="entry name" value="His_Phos_1"/>
    <property type="match status" value="1"/>
</dbReference>
<accession>F3ZUU8</accession>
<dbReference type="GO" id="GO:0009236">
    <property type="term" value="P:cobalamin biosynthetic process"/>
    <property type="evidence" value="ECO:0007669"/>
    <property type="project" value="UniProtKB-UniRule"/>
</dbReference>
<dbReference type="SMART" id="SM00855">
    <property type="entry name" value="PGAM"/>
    <property type="match status" value="1"/>
</dbReference>